<dbReference type="STRING" id="446466.Cfla_0410"/>
<dbReference type="Pfam" id="PF13671">
    <property type="entry name" value="AAA_33"/>
    <property type="match status" value="1"/>
</dbReference>
<sequence>MGQGPLRIANPRSATAVIEGRLIAIALRALELGVDVVLDFGLWSRDERSSLRHAAAERGADTRLRHLVLDPGEQRRRIDRRQADEPHTTWHMSDEELAAWAAAFQVPSRGETDGSEPVDDPPVGFATWDEWRSHRWPSSVGPGAHGTSATSEH</sequence>
<organism evidence="1 2">
    <name type="scientific">Cellulomonas flavigena (strain ATCC 482 / DSM 20109 / BCRC 11376 / JCM 18109 / NBRC 3775 / NCIMB 8073 / NRS 134)</name>
    <dbReference type="NCBI Taxonomy" id="446466"/>
    <lineage>
        <taxon>Bacteria</taxon>
        <taxon>Bacillati</taxon>
        <taxon>Actinomycetota</taxon>
        <taxon>Actinomycetes</taxon>
        <taxon>Micrococcales</taxon>
        <taxon>Cellulomonadaceae</taxon>
        <taxon>Cellulomonas</taxon>
    </lineage>
</organism>
<proteinExistence type="predicted"/>
<reference evidence="1 2" key="1">
    <citation type="journal article" date="2010" name="Stand. Genomic Sci.">
        <title>Complete genome sequence of Cellulomonas flavigena type strain (134).</title>
        <authorList>
            <person name="Abt B."/>
            <person name="Foster B."/>
            <person name="Lapidus A."/>
            <person name="Clum A."/>
            <person name="Sun H."/>
            <person name="Pukall R."/>
            <person name="Lucas S."/>
            <person name="Glavina Del Rio T."/>
            <person name="Nolan M."/>
            <person name="Tice H."/>
            <person name="Cheng J.F."/>
            <person name="Pitluck S."/>
            <person name="Liolios K."/>
            <person name="Ivanova N."/>
            <person name="Mavromatis K."/>
            <person name="Ovchinnikova G."/>
            <person name="Pati A."/>
            <person name="Goodwin L."/>
            <person name="Chen A."/>
            <person name="Palaniappan K."/>
            <person name="Land M."/>
            <person name="Hauser L."/>
            <person name="Chang Y.J."/>
            <person name="Jeffries C.D."/>
            <person name="Rohde M."/>
            <person name="Goker M."/>
            <person name="Woyke T."/>
            <person name="Bristow J."/>
            <person name="Eisen J.A."/>
            <person name="Markowitz V."/>
            <person name="Hugenholtz P."/>
            <person name="Kyrpides N.C."/>
            <person name="Klenk H.P."/>
        </authorList>
    </citation>
    <scope>NUCLEOTIDE SEQUENCE [LARGE SCALE GENOMIC DNA]</scope>
    <source>
        <strain evidence="2">ATCC 482 / DSM 20109 / BCRC 11376 / JCM 18109 / NBRC 3775 / NCIMB 8073 / NRS 134</strain>
    </source>
</reference>
<dbReference type="Proteomes" id="UP000000849">
    <property type="component" value="Chromosome"/>
</dbReference>
<dbReference type="EMBL" id="CP001964">
    <property type="protein sequence ID" value="ADG73327.1"/>
    <property type="molecule type" value="Genomic_DNA"/>
</dbReference>
<keyword evidence="2" id="KW-1185">Reference proteome</keyword>
<evidence type="ECO:0000313" key="2">
    <source>
        <dbReference type="Proteomes" id="UP000000849"/>
    </source>
</evidence>
<evidence type="ECO:0008006" key="3">
    <source>
        <dbReference type="Google" id="ProtNLM"/>
    </source>
</evidence>
<evidence type="ECO:0000313" key="1">
    <source>
        <dbReference type="EMBL" id="ADG73327.1"/>
    </source>
</evidence>
<dbReference type="KEGG" id="cfl:Cfla_0410"/>
<dbReference type="eggNOG" id="COG0645">
    <property type="taxonomic scope" value="Bacteria"/>
</dbReference>
<dbReference type="Gene3D" id="3.40.50.300">
    <property type="entry name" value="P-loop containing nucleotide triphosphate hydrolases"/>
    <property type="match status" value="1"/>
</dbReference>
<dbReference type="InterPro" id="IPR027417">
    <property type="entry name" value="P-loop_NTPase"/>
</dbReference>
<protein>
    <recommendedName>
        <fullName evidence="3">ATP-binding protein</fullName>
    </recommendedName>
</protein>
<dbReference type="AlphaFoldDB" id="D5UHQ3"/>
<gene>
    <name evidence="1" type="ordered locus">Cfla_0410</name>
</gene>
<name>D5UHQ3_CELFN</name>
<accession>D5UHQ3</accession>
<dbReference type="HOGENOM" id="CLU_105030_2_1_11"/>